<gene>
    <name evidence="2" type="ORF">EYB64_20190</name>
</gene>
<protein>
    <submittedName>
        <fullName evidence="2">Phosphate ABC transporter, permease protein PstA</fullName>
    </submittedName>
</protein>
<dbReference type="Proteomes" id="UP000294145">
    <property type="component" value="Unassembled WGS sequence"/>
</dbReference>
<comment type="caution">
    <text evidence="2">The sequence shown here is derived from an EMBL/GenBank/DDBJ whole genome shotgun (WGS) entry which is preliminary data.</text>
</comment>
<proteinExistence type="predicted"/>
<evidence type="ECO:0000256" key="1">
    <source>
        <dbReference type="SAM" id="Phobius"/>
    </source>
</evidence>
<feature type="transmembrane region" description="Helical" evidence="1">
    <location>
        <begin position="12"/>
        <end position="33"/>
    </location>
</feature>
<keyword evidence="1" id="KW-0812">Transmembrane</keyword>
<accession>A0A7Z7VL19</accession>
<keyword evidence="1" id="KW-1133">Transmembrane helix</keyword>
<organism evidence="2 3">
    <name type="scientific">Vibrio cholerae</name>
    <dbReference type="NCBI Taxonomy" id="666"/>
    <lineage>
        <taxon>Bacteria</taxon>
        <taxon>Pseudomonadati</taxon>
        <taxon>Pseudomonadota</taxon>
        <taxon>Gammaproteobacteria</taxon>
        <taxon>Vibrionales</taxon>
        <taxon>Vibrionaceae</taxon>
        <taxon>Vibrio</taxon>
    </lineage>
</organism>
<keyword evidence="1" id="KW-0472">Membrane</keyword>
<dbReference type="EMBL" id="SISP01000061">
    <property type="protein sequence ID" value="TBM36103.1"/>
    <property type="molecule type" value="Genomic_DNA"/>
</dbReference>
<sequence>MLNWFKSGAPWIWLTGGAVSVSLIAVLGLLLVIGWRGLTYFWPAPLLQWQTPDGKTV</sequence>
<name>A0A7Z7VL19_VIBCL</name>
<reference evidence="2 3" key="1">
    <citation type="submission" date="2019-02" db="EMBL/GenBank/DDBJ databases">
        <title>Genomic plasticity associated with the antimicrobial resistance in Vibrio cholerae.</title>
        <authorList>
            <person name="Verma J."/>
            <person name="Bag S."/>
            <person name="Saha B."/>
            <person name="Kumar P."/>
            <person name="Ghosh T.S."/>
            <person name="Dayal M."/>
            <person name="Senapati T."/>
            <person name="Mehra S."/>
            <person name="Dey P."/>
            <person name="Desigamani A."/>
            <person name="Kumar D."/>
            <person name="Rana P."/>
            <person name="Kumar B."/>
            <person name="Maiti T.K."/>
            <person name="Sharma N.C."/>
            <person name="Bhadra R.K."/>
            <person name="Mutreja A."/>
            <person name="Nair G.B."/>
            <person name="Ramamurthy T."/>
            <person name="Das B."/>
        </authorList>
    </citation>
    <scope>NUCLEOTIDE SEQUENCE [LARGE SCALE GENOMIC DNA]</scope>
    <source>
        <strain evidence="2 3">IDH06781</strain>
    </source>
</reference>
<evidence type="ECO:0000313" key="2">
    <source>
        <dbReference type="EMBL" id="TBM36103.1"/>
    </source>
</evidence>
<evidence type="ECO:0000313" key="3">
    <source>
        <dbReference type="Proteomes" id="UP000294145"/>
    </source>
</evidence>
<dbReference type="AlphaFoldDB" id="A0A7Z7VL19"/>
<feature type="non-terminal residue" evidence="2">
    <location>
        <position position="57"/>
    </location>
</feature>